<name>A0A9P7H2E0_9HYPO</name>
<dbReference type="Pfam" id="PF08542">
    <property type="entry name" value="Rep_fac_C"/>
    <property type="match status" value="1"/>
</dbReference>
<feature type="domain" description="AAA+ ATPase" evidence="11">
    <location>
        <begin position="638"/>
        <end position="778"/>
    </location>
</feature>
<dbReference type="Pfam" id="PF01569">
    <property type="entry name" value="PAP2"/>
    <property type="match status" value="1"/>
</dbReference>
<evidence type="ECO:0000256" key="9">
    <source>
        <dbReference type="SAM" id="Phobius"/>
    </source>
</evidence>
<feature type="transmembrane region" description="Helical" evidence="9">
    <location>
        <begin position="127"/>
        <end position="146"/>
    </location>
</feature>
<comment type="subcellular location">
    <subcellularLocation>
        <location evidence="1">Nucleus</location>
    </subcellularLocation>
</comment>
<evidence type="ECO:0000256" key="6">
    <source>
        <dbReference type="ARBA" id="ARBA00023242"/>
    </source>
</evidence>
<feature type="transmembrane region" description="Helical" evidence="9">
    <location>
        <begin position="285"/>
        <end position="306"/>
    </location>
</feature>
<dbReference type="InterPro" id="IPR036938">
    <property type="entry name" value="PAP2/HPO_sf"/>
</dbReference>
<dbReference type="EMBL" id="JAGPUO010000009">
    <property type="protein sequence ID" value="KAG5660563.1"/>
    <property type="molecule type" value="Genomic_DNA"/>
</dbReference>
<dbReference type="Gene3D" id="3.30.710.10">
    <property type="entry name" value="Potassium Channel Kv1.1, Chain A"/>
    <property type="match status" value="2"/>
</dbReference>
<dbReference type="FunFam" id="1.10.8.60:FF:000028">
    <property type="entry name" value="Replication factor C subunit 5"/>
    <property type="match status" value="1"/>
</dbReference>
<dbReference type="GO" id="GO:0003677">
    <property type="term" value="F:DNA binding"/>
    <property type="evidence" value="ECO:0007669"/>
    <property type="project" value="InterPro"/>
</dbReference>
<dbReference type="SUPFAM" id="SSF48019">
    <property type="entry name" value="post-AAA+ oligomerization domain-like"/>
    <property type="match status" value="1"/>
</dbReference>
<organism evidence="12 13">
    <name type="scientific">Fusarium avenaceum</name>
    <dbReference type="NCBI Taxonomy" id="40199"/>
    <lineage>
        <taxon>Eukaryota</taxon>
        <taxon>Fungi</taxon>
        <taxon>Dikarya</taxon>
        <taxon>Ascomycota</taxon>
        <taxon>Pezizomycotina</taxon>
        <taxon>Sordariomycetes</taxon>
        <taxon>Hypocreomycetidae</taxon>
        <taxon>Hypocreales</taxon>
        <taxon>Nectriaceae</taxon>
        <taxon>Fusarium</taxon>
        <taxon>Fusarium tricinctum species complex</taxon>
    </lineage>
</organism>
<evidence type="ECO:0000259" key="10">
    <source>
        <dbReference type="SMART" id="SM00014"/>
    </source>
</evidence>
<keyword evidence="9" id="KW-1133">Transmembrane helix</keyword>
<evidence type="ECO:0000313" key="12">
    <source>
        <dbReference type="EMBL" id="KAG5660563.1"/>
    </source>
</evidence>
<dbReference type="FunFam" id="1.20.272.10:FF:000004">
    <property type="entry name" value="Replication factor C subunit 5"/>
    <property type="match status" value="1"/>
</dbReference>
<keyword evidence="13" id="KW-1185">Reference proteome</keyword>
<feature type="transmembrane region" description="Helical" evidence="9">
    <location>
        <begin position="201"/>
        <end position="219"/>
    </location>
</feature>
<dbReference type="SMART" id="SM00014">
    <property type="entry name" value="acidPPc"/>
    <property type="match status" value="1"/>
</dbReference>
<dbReference type="GO" id="GO:0005634">
    <property type="term" value="C:nucleus"/>
    <property type="evidence" value="ECO:0007669"/>
    <property type="project" value="UniProtKB-SubCell"/>
</dbReference>
<keyword evidence="3" id="KW-0235">DNA replication</keyword>
<dbReference type="PANTHER" id="PTHR31758">
    <property type="entry name" value="BTB/POZ DOMAIN-CONTAINING PROTEIN YLR108C"/>
    <property type="match status" value="1"/>
</dbReference>
<dbReference type="Gene3D" id="1.10.8.60">
    <property type="match status" value="1"/>
</dbReference>
<dbReference type="SUPFAM" id="SSF54695">
    <property type="entry name" value="POZ domain"/>
    <property type="match status" value="1"/>
</dbReference>
<dbReference type="PANTHER" id="PTHR31758:SF2">
    <property type="entry name" value="BTB_POZ DOMAIN-CONTAINING PROTEIN YLR108C"/>
    <property type="match status" value="1"/>
</dbReference>
<dbReference type="Gene3D" id="1.20.144.10">
    <property type="entry name" value="Phosphatidic acid phosphatase type 2/haloperoxidase"/>
    <property type="match status" value="1"/>
</dbReference>
<evidence type="ECO:0000259" key="11">
    <source>
        <dbReference type="SMART" id="SM00382"/>
    </source>
</evidence>
<comment type="caution">
    <text evidence="12">The sequence shown here is derived from an EMBL/GenBank/DDBJ whole genome shotgun (WGS) entry which is preliminary data.</text>
</comment>
<evidence type="ECO:0000256" key="4">
    <source>
        <dbReference type="ARBA" id="ARBA00022741"/>
    </source>
</evidence>
<evidence type="ECO:0000256" key="5">
    <source>
        <dbReference type="ARBA" id="ARBA00022840"/>
    </source>
</evidence>
<dbReference type="Gene3D" id="3.40.50.300">
    <property type="entry name" value="P-loop containing nucleotide triphosphate hydrolases"/>
    <property type="match status" value="1"/>
</dbReference>
<dbReference type="GO" id="GO:0006271">
    <property type="term" value="P:DNA strand elongation involved in DNA replication"/>
    <property type="evidence" value="ECO:0007669"/>
    <property type="project" value="UniProtKB-ARBA"/>
</dbReference>
<dbReference type="SUPFAM" id="SSF48317">
    <property type="entry name" value="Acid phosphatase/Vanadium-dependent haloperoxidase"/>
    <property type="match status" value="1"/>
</dbReference>
<sequence>MSDPRHDAPLPSANANINVPATTTTATVLPTTANGSAKGGDVIDAGLRSLDHYKRALPKWRYDLRQQMLPLIRWETPYLAWMQEKMRTPALDSYFAITANLGTHTFFMIGLPICFWCGHAAFGKGLVHILALGVFWTGFIKDFYSLPRPLSPPLHRITMSGSAALEYGFPSTHSANAVSVAVYALLILRSPENTLPATTKIALEFLSYFYAISIIFGRLYCGMHGFLDVIVGSIMGAAISFLEFYYGPPLDAYMHSSSWIAPLIATLIILVLVRIHPEPADDCPCYDDSVAFAGVLVGLEFGTWTYGKIALDPWESHAHGGTTVDITHLGLVANVARIVFGVLVVFMWRETMKPLLLKLLPHLFRIFEQIGVNMPRRFFTPASKYKTVPAGSRIDTLFPSPSDFPRMVESIRNPATRGRSVSIGPQSAADAYETLAYRERKRRESVSSNHSLKSRSDNTELETMHEDHSGKGAQTSGSQPRRITDYEKMMGTGEVVTTPAAEDDRIDIFVTNTEDGLGEKEMFSQLIKPRVRYDVEVITKLVVYTGIAWFAVAIIPIMFEIANMSDFGDEMDVDVPTSTKDVTFSSEANKGKRSAANLPVEAEDSLPWVEKYRPNTLDDVSGHQDILATINKFIDQNRLPHLLLYGPPGTGKTSTILALARRIYGTANMRQMVLELNASDDRGIDVVREQIKTFASTKQIFSMGGTSGRSGNSMAGFKLIILDEADAMTSTAQMALRRIMEKYTTNTRFCIIANYSHKLSPALLSRCTRFRFSPLKEGDIRVLVDKVVEEEHVRVGGEAVDALVKLSKGDMRRALNVLQACHASSTPLRAKDAPKVPDSEIQRENITTETIYNCIAAPPPDAITEIVSTLLKTSDVTSCLTTINALKVSRGLALADIITALSEELVKLEVSPEVMITWLDGLANIEHRVAGGSSETIQTGAVVGVVRSGGKDINKKIHKLFCNPRFVKMTSIASSDAGPLTVEPLSERNVSRIPLILPHERVFPIQIGSELFKLSGASLSSDAPSYFSQYFVCQLESVKERGDESSSSLRTLYIDRDPVIFRDISLHLQGYHVQPRDGEHFVRLFSDAQFYSLPKLISQLYEESIFISIGHREFQIPREIFKDPGNSPNYFSLGFAAFFSRPDDLFPGLDREGLIRPPSILPPSVPKRSADTFAELLHFLRGYPIRIRDETHRQDLLSDARYFHFKGLEQRLIPHSLSYNQATRRDEMVLRLENIQKSGISVFISNHDPLSGFVQYARPYVDEKPAELVLEIGGETTKIHFSGGSSKAEFFRDTKARVAKLFELVSSKLNFSQTNQSQGQPTNLVNSLLREDLVRVALEPESAIILDGKDYLEDFINAAASESSGNEYPRKRKRVDGDSEDEEWVIKTGQWRLRIQNAPNGKGVECILVAAKLDAMSSQLTRNMSRGFLGS</sequence>
<feature type="region of interest" description="Disordered" evidence="8">
    <location>
        <begin position="440"/>
        <end position="481"/>
    </location>
</feature>
<evidence type="ECO:0000256" key="1">
    <source>
        <dbReference type="ARBA" id="ARBA00004123"/>
    </source>
</evidence>
<evidence type="ECO:0000256" key="8">
    <source>
        <dbReference type="SAM" id="MobiDB-lite"/>
    </source>
</evidence>
<feature type="transmembrane region" description="Helical" evidence="9">
    <location>
        <begin position="226"/>
        <end position="246"/>
    </location>
</feature>
<dbReference type="Pfam" id="PF00004">
    <property type="entry name" value="AAA"/>
    <property type="match status" value="1"/>
</dbReference>
<dbReference type="SUPFAM" id="SSF52540">
    <property type="entry name" value="P-loop containing nucleoside triphosphate hydrolases"/>
    <property type="match status" value="1"/>
</dbReference>
<keyword evidence="6" id="KW-0539">Nucleus</keyword>
<gene>
    <name evidence="12" type="ORF">KAF25_003169</name>
</gene>
<keyword evidence="4" id="KW-0547">Nucleotide-binding</keyword>
<evidence type="ECO:0000256" key="3">
    <source>
        <dbReference type="ARBA" id="ARBA00022705"/>
    </source>
</evidence>
<dbReference type="CDD" id="cd00009">
    <property type="entry name" value="AAA"/>
    <property type="match status" value="1"/>
</dbReference>
<keyword evidence="5" id="KW-0067">ATP-binding</keyword>
<dbReference type="InterPro" id="IPR003959">
    <property type="entry name" value="ATPase_AAA_core"/>
</dbReference>
<feature type="transmembrane region" description="Helical" evidence="9">
    <location>
        <begin position="537"/>
        <end position="559"/>
    </location>
</feature>
<dbReference type="InterPro" id="IPR000326">
    <property type="entry name" value="PAP2/HPO"/>
</dbReference>
<feature type="transmembrane region" description="Helical" evidence="9">
    <location>
        <begin position="252"/>
        <end position="273"/>
    </location>
</feature>
<keyword evidence="9" id="KW-0472">Membrane</keyword>
<evidence type="ECO:0000256" key="7">
    <source>
        <dbReference type="ARBA" id="ARBA00070184"/>
    </source>
</evidence>
<dbReference type="CDD" id="cd03388">
    <property type="entry name" value="PAP2_SPPase1"/>
    <property type="match status" value="1"/>
</dbReference>
<evidence type="ECO:0000256" key="2">
    <source>
        <dbReference type="ARBA" id="ARBA00005378"/>
    </source>
</evidence>
<keyword evidence="9" id="KW-0812">Transmembrane</keyword>
<dbReference type="SMART" id="SM00382">
    <property type="entry name" value="AAA"/>
    <property type="match status" value="1"/>
</dbReference>
<dbReference type="InterPro" id="IPR011333">
    <property type="entry name" value="SKP1/BTB/POZ_sf"/>
</dbReference>
<dbReference type="GO" id="GO:0031391">
    <property type="term" value="C:Elg1 RFC-like complex"/>
    <property type="evidence" value="ECO:0007669"/>
    <property type="project" value="UniProtKB-ARBA"/>
</dbReference>
<dbReference type="InterPro" id="IPR003593">
    <property type="entry name" value="AAA+_ATPase"/>
</dbReference>
<protein>
    <recommendedName>
        <fullName evidence="7">Replication factor C subunit 3</fullName>
    </recommendedName>
</protein>
<dbReference type="InterPro" id="IPR027417">
    <property type="entry name" value="P-loop_NTPase"/>
</dbReference>
<reference evidence="12" key="1">
    <citation type="submission" date="2021-04" db="EMBL/GenBank/DDBJ databases">
        <title>Draft genome of Fusarium avenaceum strain F156N33, isolated from an atmospheric sample in Virginia.</title>
        <authorList>
            <person name="Yang S."/>
            <person name="Vinatzer B.A."/>
            <person name="Coleman J."/>
        </authorList>
    </citation>
    <scope>NUCLEOTIDE SEQUENCE</scope>
    <source>
        <strain evidence="12">F156N33</strain>
    </source>
</reference>
<dbReference type="GO" id="GO:0005524">
    <property type="term" value="F:ATP binding"/>
    <property type="evidence" value="ECO:0007669"/>
    <property type="project" value="UniProtKB-KW"/>
</dbReference>
<feature type="domain" description="Phosphatidic acid phosphatase type 2/haloperoxidase" evidence="10">
    <location>
        <begin position="124"/>
        <end position="244"/>
    </location>
</feature>
<dbReference type="InterPro" id="IPR047854">
    <property type="entry name" value="RFC_lid"/>
</dbReference>
<feature type="compositionally biased region" description="Polar residues" evidence="8">
    <location>
        <begin position="472"/>
        <end position="481"/>
    </location>
</feature>
<evidence type="ECO:0000313" key="13">
    <source>
        <dbReference type="Proteomes" id="UP000782241"/>
    </source>
</evidence>
<dbReference type="InterPro" id="IPR013748">
    <property type="entry name" value="Rep_factorC_C"/>
</dbReference>
<dbReference type="FunFam" id="3.40.50.300:FF:000129">
    <property type="entry name" value="Replication factor C subunit 5"/>
    <property type="match status" value="1"/>
</dbReference>
<feature type="transmembrane region" description="Helical" evidence="9">
    <location>
        <begin position="326"/>
        <end position="348"/>
    </location>
</feature>
<dbReference type="CDD" id="cd18140">
    <property type="entry name" value="HLD_clamp_RFC"/>
    <property type="match status" value="1"/>
</dbReference>
<dbReference type="GO" id="GO:0016887">
    <property type="term" value="F:ATP hydrolysis activity"/>
    <property type="evidence" value="ECO:0007669"/>
    <property type="project" value="InterPro"/>
</dbReference>
<dbReference type="InterPro" id="IPR008921">
    <property type="entry name" value="DNA_pol3_clamp-load_cplx_C"/>
</dbReference>
<accession>A0A9P7H2E0</accession>
<feature type="transmembrane region" description="Helical" evidence="9">
    <location>
        <begin position="94"/>
        <end position="121"/>
    </location>
</feature>
<comment type="similarity">
    <text evidence="2">Belongs to the activator 1 small subunits family.</text>
</comment>
<feature type="compositionally biased region" description="Basic and acidic residues" evidence="8">
    <location>
        <begin position="454"/>
        <end position="470"/>
    </location>
</feature>
<dbReference type="Gene3D" id="1.20.272.10">
    <property type="match status" value="1"/>
</dbReference>
<proteinExistence type="inferred from homology"/>
<dbReference type="Proteomes" id="UP000782241">
    <property type="component" value="Unassembled WGS sequence"/>
</dbReference>